<evidence type="ECO:0000256" key="3">
    <source>
        <dbReference type="ARBA" id="ARBA00010719"/>
    </source>
</evidence>
<dbReference type="InterPro" id="IPR032263">
    <property type="entry name" value="Citrate-bd"/>
</dbReference>
<dbReference type="Pfam" id="PF00285">
    <property type="entry name" value="Citrate_synt"/>
    <property type="match status" value="1"/>
</dbReference>
<evidence type="ECO:0000259" key="15">
    <source>
        <dbReference type="Pfam" id="PF02629"/>
    </source>
</evidence>
<keyword evidence="18" id="KW-1185">Reference proteome</keyword>
<sequence length="784" mass="85260">MVAGGSASVVYADTVADYGMGSELANYGEYSGAPSTQETFVYAKTLFSLMLKYKHPEGKILIIGGGIANFTDVAATFTGLIQALQHYADDIKEHNIQIWIRRAGPNYVEGLRKVKVASEKLGLGIRVYGPETHITAIIPMALGLAPVQEEPDLSASCGPPVRKMVDMKDKKSNTQKPAPPASKHTIVTATADTTCIVYGMQNRAVQGMLDFDYMCKRKKPSVSAMVFPFSGNHYVKFYWGTEEILMPVYTTTKEACEKHPAVSVFVNFASFRSVYETSMEAMEYPSVKTVAIIAEGVPEQQSLLLIKAAEAKGIGMIGPATVGGIKPGCLRIGNTGGMLDNIVMSRLYRAGSIAYVSKSGGMSNELNNMICRCTDGVYEGVAIGGDRYPGSRFLDHFLRYQDDPGAKALLLLGEVGGIDEYDLIDAVKSGRITKPVIAWCVGTCASCFATEVQFGHAGAQARGDTQTAAAKNRAMREAGICVPDSFDKLPELISQVYTDLVLQGVIVETPEGETPQVPMDYTWAKKLGMVRKPANFISSIADDRGEELKYCGVTITEVFAQELGIGGVLSLLWFRRQLPPACTKFIEIGAHNTIVTARAGKDLVSALCSGLLTIGPRFGGALDDAAKMFSDAYDSGVTPKDFIDRCKKNNQLVMGIGHRIKSLANPDMRVVLIKEYAKKHFKSTPILDFALAVEQITTRKRANLILNVDGCIAVSFVDMIRSCGAFSREECDELMSFGCLNGLFVLGRSIGFIGHYLDQLRLKQPLYRHPWDDITYIQELAGSS</sequence>
<evidence type="ECO:0000256" key="4">
    <source>
        <dbReference type="ARBA" id="ARBA00012639"/>
    </source>
</evidence>
<dbReference type="SUPFAM" id="SSF48256">
    <property type="entry name" value="Citrate synthase"/>
    <property type="match status" value="1"/>
</dbReference>
<dbReference type="InterPro" id="IPR005811">
    <property type="entry name" value="SUCC_ACL_C"/>
</dbReference>
<dbReference type="InterPro" id="IPR002020">
    <property type="entry name" value="Citrate_synthase"/>
</dbReference>
<dbReference type="Gene3D" id="1.10.230.10">
    <property type="entry name" value="Cytochrome P450-Terp, domain 2"/>
    <property type="match status" value="1"/>
</dbReference>
<evidence type="ECO:0000256" key="6">
    <source>
        <dbReference type="ARBA" id="ARBA00022516"/>
    </source>
</evidence>
<keyword evidence="8" id="KW-0808">Transferase</keyword>
<evidence type="ECO:0000256" key="13">
    <source>
        <dbReference type="ARBA" id="ARBA00023098"/>
    </source>
</evidence>
<evidence type="ECO:0000259" key="14">
    <source>
        <dbReference type="Pfam" id="PF00549"/>
    </source>
</evidence>
<feature type="domain" description="CoA-binding" evidence="15">
    <location>
        <begin position="192"/>
        <end position="296"/>
    </location>
</feature>
<accession>A0ABN9Q6W0</accession>
<evidence type="ECO:0000259" key="16">
    <source>
        <dbReference type="Pfam" id="PF16114"/>
    </source>
</evidence>
<evidence type="ECO:0000256" key="5">
    <source>
        <dbReference type="ARBA" id="ARBA00022490"/>
    </source>
</evidence>
<dbReference type="InterPro" id="IPR016143">
    <property type="entry name" value="Citrate_synth-like_sm_a-sub"/>
</dbReference>
<evidence type="ECO:0000256" key="12">
    <source>
        <dbReference type="ARBA" id="ARBA00022842"/>
    </source>
</evidence>
<dbReference type="InterPro" id="IPR017866">
    <property type="entry name" value="Succ-CoA_synthase_bsu_CS"/>
</dbReference>
<proteinExistence type="inferred from homology"/>
<dbReference type="Gene3D" id="3.40.50.261">
    <property type="entry name" value="Succinyl-CoA synthetase domains"/>
    <property type="match status" value="2"/>
</dbReference>
<dbReference type="Proteomes" id="UP001189429">
    <property type="component" value="Unassembled WGS sequence"/>
</dbReference>
<feature type="domain" description="ATP-citrate synthase/succinyl-CoA ligase C-terminal" evidence="14">
    <location>
        <begin position="356"/>
        <end position="479"/>
    </location>
</feature>
<dbReference type="PROSITE" id="PS01217">
    <property type="entry name" value="SUCCINYL_COA_LIG_3"/>
    <property type="match status" value="1"/>
</dbReference>
<dbReference type="InterPro" id="IPR033847">
    <property type="entry name" value="Citrt_syn/SCS-alpha_CS"/>
</dbReference>
<keyword evidence="9" id="KW-0479">Metal-binding</keyword>
<dbReference type="PROSITE" id="PS01216">
    <property type="entry name" value="SUCCINYL_COA_LIG_1"/>
    <property type="match status" value="1"/>
</dbReference>
<keyword evidence="13" id="KW-0443">Lipid metabolism</keyword>
<evidence type="ECO:0000256" key="11">
    <source>
        <dbReference type="ARBA" id="ARBA00022840"/>
    </source>
</evidence>
<dbReference type="SUPFAM" id="SSF52210">
    <property type="entry name" value="Succinyl-CoA synthetase domains"/>
    <property type="match status" value="1"/>
</dbReference>
<dbReference type="PANTHER" id="PTHR23118">
    <property type="entry name" value="ATP-CITRATE SYNTHASE"/>
    <property type="match status" value="1"/>
</dbReference>
<dbReference type="InterPro" id="IPR017440">
    <property type="entry name" value="Cit_synth/succinyl-CoA_lig_AS"/>
</dbReference>
<dbReference type="SUPFAM" id="SSF51735">
    <property type="entry name" value="NAD(P)-binding Rossmann-fold domains"/>
    <property type="match status" value="1"/>
</dbReference>
<dbReference type="Gene3D" id="3.40.50.720">
    <property type="entry name" value="NAD(P)-binding Rossmann-like Domain"/>
    <property type="match status" value="1"/>
</dbReference>
<evidence type="ECO:0000256" key="7">
    <source>
        <dbReference type="ARBA" id="ARBA00022553"/>
    </source>
</evidence>
<feature type="domain" description="ATP-citrate synthase citrate-binding" evidence="16">
    <location>
        <begin position="1"/>
        <end position="143"/>
    </location>
</feature>
<dbReference type="EMBL" id="CAUYUJ010002358">
    <property type="protein sequence ID" value="CAK0800422.1"/>
    <property type="molecule type" value="Genomic_DNA"/>
</dbReference>
<comment type="caution">
    <text evidence="17">The sequence shown here is derived from an EMBL/GenBank/DDBJ whole genome shotgun (WGS) entry which is preliminary data.</text>
</comment>
<keyword evidence="11" id="KW-0067">ATP-binding</keyword>
<keyword evidence="7" id="KW-0597">Phosphoprotein</keyword>
<dbReference type="Pfam" id="PF00549">
    <property type="entry name" value="Ligase_CoA"/>
    <property type="match status" value="1"/>
</dbReference>
<name>A0ABN9Q6W0_9DINO</name>
<dbReference type="CDD" id="cd06100">
    <property type="entry name" value="CCL_ACL-C"/>
    <property type="match status" value="1"/>
</dbReference>
<reference evidence="17" key="1">
    <citation type="submission" date="2023-10" db="EMBL/GenBank/DDBJ databases">
        <authorList>
            <person name="Chen Y."/>
            <person name="Shah S."/>
            <person name="Dougan E. K."/>
            <person name="Thang M."/>
            <person name="Chan C."/>
        </authorList>
    </citation>
    <scope>NUCLEOTIDE SEQUENCE [LARGE SCALE GENOMIC DNA]</scope>
</reference>
<evidence type="ECO:0000256" key="2">
    <source>
        <dbReference type="ARBA" id="ARBA00005899"/>
    </source>
</evidence>
<dbReference type="EC" id="2.3.3.8" evidence="4"/>
<dbReference type="InterPro" id="IPR036291">
    <property type="entry name" value="NAD(P)-bd_dom_sf"/>
</dbReference>
<evidence type="ECO:0000256" key="10">
    <source>
        <dbReference type="ARBA" id="ARBA00022741"/>
    </source>
</evidence>
<evidence type="ECO:0000256" key="9">
    <source>
        <dbReference type="ARBA" id="ARBA00022723"/>
    </source>
</evidence>
<keyword evidence="5" id="KW-0963">Cytoplasm</keyword>
<comment type="subcellular location">
    <subcellularLocation>
        <location evidence="1">Cytoplasm</location>
    </subcellularLocation>
</comment>
<evidence type="ECO:0000256" key="8">
    <source>
        <dbReference type="ARBA" id="ARBA00022679"/>
    </source>
</evidence>
<keyword evidence="12" id="KW-0460">Magnesium</keyword>
<keyword evidence="10" id="KW-0547">Nucleotide-binding</keyword>
<keyword evidence="6" id="KW-0444">Lipid biosynthesis</keyword>
<comment type="similarity">
    <text evidence="3">In the N-terminal section; belongs to the succinate/malate CoA ligase beta subunit family.</text>
</comment>
<protein>
    <recommendedName>
        <fullName evidence="4">ATP citrate synthase</fullName>
        <ecNumber evidence="4">2.3.3.8</ecNumber>
    </recommendedName>
</protein>
<evidence type="ECO:0000313" key="17">
    <source>
        <dbReference type="EMBL" id="CAK0800422.1"/>
    </source>
</evidence>
<dbReference type="InterPro" id="IPR016102">
    <property type="entry name" value="Succinyl-CoA_synth-like"/>
</dbReference>
<gene>
    <name evidence="17" type="ORF">PCOR1329_LOCUS8580</name>
</gene>
<dbReference type="PROSITE" id="PS00399">
    <property type="entry name" value="SUCCINYL_COA_LIG_2"/>
    <property type="match status" value="1"/>
</dbReference>
<comment type="similarity">
    <text evidence="2">In the C-terminal section; belongs to the succinate/malate CoA ligase alpha subunit family.</text>
</comment>
<evidence type="ECO:0000313" key="18">
    <source>
        <dbReference type="Proteomes" id="UP001189429"/>
    </source>
</evidence>
<dbReference type="Pfam" id="PF02629">
    <property type="entry name" value="CoA_binding"/>
    <property type="match status" value="1"/>
</dbReference>
<dbReference type="PANTHER" id="PTHR23118:SF42">
    <property type="entry name" value="ATP-CITRATE SYNTHASE"/>
    <property type="match status" value="1"/>
</dbReference>
<organism evidence="17 18">
    <name type="scientific">Prorocentrum cordatum</name>
    <dbReference type="NCBI Taxonomy" id="2364126"/>
    <lineage>
        <taxon>Eukaryota</taxon>
        <taxon>Sar</taxon>
        <taxon>Alveolata</taxon>
        <taxon>Dinophyceae</taxon>
        <taxon>Prorocentrales</taxon>
        <taxon>Prorocentraceae</taxon>
        <taxon>Prorocentrum</taxon>
    </lineage>
</organism>
<dbReference type="InterPro" id="IPR036969">
    <property type="entry name" value="Citrate_synthase_sf"/>
</dbReference>
<dbReference type="InterPro" id="IPR003781">
    <property type="entry name" value="CoA-bd"/>
</dbReference>
<dbReference type="Pfam" id="PF16114">
    <property type="entry name" value="Citrate_bind"/>
    <property type="match status" value="1"/>
</dbReference>
<evidence type="ECO:0000256" key="1">
    <source>
        <dbReference type="ARBA" id="ARBA00004496"/>
    </source>
</evidence>